<evidence type="ECO:0000313" key="2">
    <source>
        <dbReference type="EMBL" id="AFO52190.1"/>
    </source>
</evidence>
<sequence>MKLLYKVAAGTVGLLAIGGSSGAVATTTLTASSNKKEAKPTTPKAPEFKKFTLKFPDQTIELECPNNSYLDETYLLKEKALALACRRKISRWDMQEEHFRWADLGYHKTLPACSVLNKPHKTIYQCWNGGNLPLSIKETESPLSDPTTKRVLQIG</sequence>
<organism evidence="2 3">
    <name type="scientific">Mycoplasma haematolamae (strain Purdue)</name>
    <dbReference type="NCBI Taxonomy" id="1212765"/>
    <lineage>
        <taxon>Bacteria</taxon>
        <taxon>Bacillati</taxon>
        <taxon>Mycoplasmatota</taxon>
        <taxon>Mollicutes</taxon>
        <taxon>Mycoplasmataceae</taxon>
        <taxon>Mycoplasma</taxon>
    </lineage>
</organism>
<dbReference type="AlphaFoldDB" id="I7BA74"/>
<dbReference type="PATRIC" id="fig|1212765.3.peg.691"/>
<keyword evidence="1" id="KW-0732">Signal</keyword>
<reference evidence="3" key="2">
    <citation type="submission" date="2012-07" db="EMBL/GenBank/DDBJ databases">
        <title>Complete genome sequence of 'Candidatus Mycoplasma haemolamae'.</title>
        <authorList>
            <person name="Guimaraes A.M.S."/>
            <person name="Toth B."/>
            <person name="Santos A.P."/>
            <person name="Nascimento N.C."/>
            <person name="Sojka J.E."/>
            <person name="Messick J.B."/>
        </authorList>
    </citation>
    <scope>NUCLEOTIDE SEQUENCE [LARGE SCALE GENOMIC DNA]</scope>
    <source>
        <strain evidence="3">Purdue</strain>
    </source>
</reference>
<evidence type="ECO:0000313" key="3">
    <source>
        <dbReference type="Proteomes" id="UP000006502"/>
    </source>
</evidence>
<name>I7BA74_MYCHA</name>
<proteinExistence type="predicted"/>
<keyword evidence="3" id="KW-1185">Reference proteome</keyword>
<gene>
    <name evidence="2" type="ordered locus">MHLP_03050</name>
</gene>
<reference evidence="2 3" key="1">
    <citation type="journal article" date="2012" name="J. Bacteriol.">
        <title>Genome Sequence of "Candidatus Mycoplasma haemolamae" Strain Purdue, a Red Blood Cell Pathogen of Alpacas (Vicugna pacos) and Llamas (Lama glama).</title>
        <authorList>
            <person name="Guimaraes A.M."/>
            <person name="Toth B."/>
            <person name="Santos A.P."/>
            <person name="do Nascimento N.C."/>
            <person name="Kritchevsky J.E."/>
            <person name="Messick J.B."/>
        </authorList>
    </citation>
    <scope>NUCLEOTIDE SEQUENCE [LARGE SCALE GENOMIC DNA]</scope>
    <source>
        <strain evidence="2 3">Purdue</strain>
    </source>
</reference>
<dbReference type="EMBL" id="CP003731">
    <property type="protein sequence ID" value="AFO52190.1"/>
    <property type="molecule type" value="Genomic_DNA"/>
</dbReference>
<feature type="signal peptide" evidence="1">
    <location>
        <begin position="1"/>
        <end position="25"/>
    </location>
</feature>
<accession>I7BA74</accession>
<dbReference type="KEGG" id="mhl:MHLP_03050"/>
<feature type="chain" id="PRO_5003708014" evidence="1">
    <location>
        <begin position="26"/>
        <end position="155"/>
    </location>
</feature>
<dbReference type="STRING" id="1212765.MHLP_03050"/>
<protein>
    <submittedName>
        <fullName evidence="2">Uncharacterized protein</fullName>
    </submittedName>
</protein>
<dbReference type="HOGENOM" id="CLU_1693531_0_0_14"/>
<evidence type="ECO:0000256" key="1">
    <source>
        <dbReference type="SAM" id="SignalP"/>
    </source>
</evidence>
<dbReference type="Proteomes" id="UP000006502">
    <property type="component" value="Chromosome"/>
</dbReference>